<evidence type="ECO:0000256" key="5">
    <source>
        <dbReference type="HAMAP-Rule" id="MF_00313"/>
    </source>
</evidence>
<feature type="binding site" evidence="5">
    <location>
        <position position="225"/>
    </location>
    <ligand>
        <name>substrate</name>
    </ligand>
</feature>
<feature type="binding site" evidence="5">
    <location>
        <position position="85"/>
    </location>
    <ligand>
        <name>substrate</name>
    </ligand>
</feature>
<feature type="compositionally biased region" description="Low complexity" evidence="6">
    <location>
        <begin position="344"/>
        <end position="362"/>
    </location>
</feature>
<reference evidence="8" key="1">
    <citation type="journal article" date="2019" name="Int. J. Syst. Evol. Microbiol.">
        <title>The Global Catalogue of Microorganisms (GCM) 10K type strain sequencing project: providing services to taxonomists for standard genome sequencing and annotation.</title>
        <authorList>
            <consortium name="The Broad Institute Genomics Platform"/>
            <consortium name="The Broad Institute Genome Sequencing Center for Infectious Disease"/>
            <person name="Wu L."/>
            <person name="Ma J."/>
        </authorList>
    </citation>
    <scope>NUCLEOTIDE SEQUENCE [LARGE SCALE GENOMIC DNA]</scope>
    <source>
        <strain evidence="8">JCM 1365</strain>
    </source>
</reference>
<keyword evidence="8" id="KW-1185">Reference proteome</keyword>
<evidence type="ECO:0000256" key="3">
    <source>
        <dbReference type="ARBA" id="ARBA00022801"/>
    </source>
</evidence>
<feature type="region of interest" description="Disordered" evidence="6">
    <location>
        <begin position="343"/>
        <end position="362"/>
    </location>
</feature>
<evidence type="ECO:0000313" key="8">
    <source>
        <dbReference type="Proteomes" id="UP000623461"/>
    </source>
</evidence>
<dbReference type="PANTHER" id="PTHR12544:SF48">
    <property type="entry name" value="GLUTAMINASE 1"/>
    <property type="match status" value="1"/>
</dbReference>
<feature type="binding site" evidence="5">
    <location>
        <position position="277"/>
    </location>
    <ligand>
        <name>substrate</name>
    </ligand>
</feature>
<keyword evidence="3 5" id="KW-0378">Hydrolase</keyword>
<feature type="binding site" evidence="5">
    <location>
        <position position="136"/>
    </location>
    <ligand>
        <name>substrate</name>
    </ligand>
</feature>
<dbReference type="NCBIfam" id="TIGR03814">
    <property type="entry name" value="Gln_ase"/>
    <property type="match status" value="1"/>
</dbReference>
<dbReference type="Pfam" id="PF04960">
    <property type="entry name" value="Glutaminase"/>
    <property type="match status" value="1"/>
</dbReference>
<dbReference type="EMBL" id="BMNZ01000003">
    <property type="protein sequence ID" value="GGM93773.1"/>
    <property type="molecule type" value="Genomic_DNA"/>
</dbReference>
<evidence type="ECO:0000313" key="7">
    <source>
        <dbReference type="EMBL" id="GGM93773.1"/>
    </source>
</evidence>
<dbReference type="InterPro" id="IPR012338">
    <property type="entry name" value="Beta-lactam/transpept-like"/>
</dbReference>
<evidence type="ECO:0000256" key="4">
    <source>
        <dbReference type="ARBA" id="ARBA00049534"/>
    </source>
</evidence>
<feature type="binding site" evidence="5">
    <location>
        <position position="201"/>
    </location>
    <ligand>
        <name>substrate</name>
    </ligand>
</feature>
<protein>
    <recommendedName>
        <fullName evidence="2 5">Glutaminase</fullName>
        <ecNumber evidence="2 5">3.5.1.2</ecNumber>
    </recommendedName>
</protein>
<proteinExistence type="inferred from homology"/>
<dbReference type="InterPro" id="IPR015868">
    <property type="entry name" value="Glutaminase"/>
</dbReference>
<dbReference type="NCBIfam" id="NF009020">
    <property type="entry name" value="PRK12356.1"/>
    <property type="match status" value="1"/>
</dbReference>
<evidence type="ECO:0000256" key="2">
    <source>
        <dbReference type="ARBA" id="ARBA00012918"/>
    </source>
</evidence>
<dbReference type="EC" id="3.5.1.2" evidence="2 5"/>
<dbReference type="PANTHER" id="PTHR12544">
    <property type="entry name" value="GLUTAMINASE"/>
    <property type="match status" value="1"/>
</dbReference>
<comment type="catalytic activity">
    <reaction evidence="4 5">
        <text>L-glutamine + H2O = L-glutamate + NH4(+)</text>
        <dbReference type="Rhea" id="RHEA:15889"/>
        <dbReference type="ChEBI" id="CHEBI:15377"/>
        <dbReference type="ChEBI" id="CHEBI:28938"/>
        <dbReference type="ChEBI" id="CHEBI:29985"/>
        <dbReference type="ChEBI" id="CHEBI:58359"/>
        <dbReference type="EC" id="3.5.1.2"/>
    </reaction>
</comment>
<evidence type="ECO:0000256" key="1">
    <source>
        <dbReference type="ARBA" id="ARBA00011076"/>
    </source>
</evidence>
<feature type="binding site" evidence="5">
    <location>
        <position position="194"/>
    </location>
    <ligand>
        <name>substrate</name>
    </ligand>
</feature>
<sequence length="362" mass="37266">MGEVDVDPDGPFAQVSTGHLPEDTTVGELVQAAYDEHRHVTDGAVATYISQLAAADPTGCAASVVSVTGRAFEVGDAAVRFSIQSVSKPFVLALVVEALGPDRARNLLGANATGLAFNSVMAVELHDHRTMNPMVNAGAIAATSLAPEVAARRPARGAADPADSPDRAWDVVLGGLSAFAGRTLEVDDEVYACESASNLRNRSIAHLLHSYGRLHCDPDVATDLYTRQCSVSVDVHDLAVMAATLADGGVNPLTGARVVSDRTCAHVLAVMATAGLYELSGDWLWEVGLPGKSGVSGAVVTVAPGKGGLAVWSPLLDDAGNSVRGQLITRSLSRALGLNVFASAPDPHTTQPATAHPTSPGG</sequence>
<comment type="similarity">
    <text evidence="1 5">Belongs to the glutaminase family.</text>
</comment>
<gene>
    <name evidence="5 7" type="primary">glsA</name>
    <name evidence="7" type="ORF">GCM10009721_19770</name>
</gene>
<dbReference type="HAMAP" id="MF_00313">
    <property type="entry name" value="Glutaminase"/>
    <property type="match status" value="1"/>
</dbReference>
<name>A0ABQ2HWK8_9MICO</name>
<accession>A0ABQ2HWK8</accession>
<comment type="caution">
    <text evidence="7">The sequence shown here is derived from an EMBL/GenBank/DDBJ whole genome shotgun (WGS) entry which is preliminary data.</text>
</comment>
<dbReference type="SUPFAM" id="SSF56601">
    <property type="entry name" value="beta-lactamase/transpeptidase-like"/>
    <property type="match status" value="1"/>
</dbReference>
<evidence type="ECO:0000256" key="6">
    <source>
        <dbReference type="SAM" id="MobiDB-lite"/>
    </source>
</evidence>
<organism evidence="7 8">
    <name type="scientific">Terrabacter tumescens</name>
    <dbReference type="NCBI Taxonomy" id="60443"/>
    <lineage>
        <taxon>Bacteria</taxon>
        <taxon>Bacillati</taxon>
        <taxon>Actinomycetota</taxon>
        <taxon>Actinomycetes</taxon>
        <taxon>Micrococcales</taxon>
        <taxon>Intrasporangiaceae</taxon>
        <taxon>Terrabacter</taxon>
    </lineage>
</organism>
<comment type="subunit">
    <text evidence="5">Homotetramer.</text>
</comment>
<feature type="binding site" evidence="5">
    <location>
        <position position="295"/>
    </location>
    <ligand>
        <name>substrate</name>
    </ligand>
</feature>
<dbReference type="Proteomes" id="UP000623461">
    <property type="component" value="Unassembled WGS sequence"/>
</dbReference>
<keyword evidence="5" id="KW-0007">Acetylation</keyword>
<dbReference type="Gene3D" id="3.40.710.10">
    <property type="entry name" value="DD-peptidase/beta-lactamase superfamily"/>
    <property type="match status" value="1"/>
</dbReference>